<organism evidence="3 4">
    <name type="scientific">Ilex paraguariensis</name>
    <name type="common">yerba mate</name>
    <dbReference type="NCBI Taxonomy" id="185542"/>
    <lineage>
        <taxon>Eukaryota</taxon>
        <taxon>Viridiplantae</taxon>
        <taxon>Streptophyta</taxon>
        <taxon>Embryophyta</taxon>
        <taxon>Tracheophyta</taxon>
        <taxon>Spermatophyta</taxon>
        <taxon>Magnoliopsida</taxon>
        <taxon>eudicotyledons</taxon>
        <taxon>Gunneridae</taxon>
        <taxon>Pentapetalae</taxon>
        <taxon>asterids</taxon>
        <taxon>campanulids</taxon>
        <taxon>Aquifoliales</taxon>
        <taxon>Aquifoliaceae</taxon>
        <taxon>Ilex</taxon>
    </lineage>
</organism>
<proteinExistence type="predicted"/>
<dbReference type="EMBL" id="CAUOFW020006920">
    <property type="protein sequence ID" value="CAK9176815.1"/>
    <property type="molecule type" value="Genomic_DNA"/>
</dbReference>
<feature type="compositionally biased region" description="Basic and acidic residues" evidence="1">
    <location>
        <begin position="40"/>
        <end position="55"/>
    </location>
</feature>
<feature type="region of interest" description="Disordered" evidence="1">
    <location>
        <begin position="40"/>
        <end position="159"/>
    </location>
</feature>
<evidence type="ECO:0000256" key="2">
    <source>
        <dbReference type="SAM" id="SignalP"/>
    </source>
</evidence>
<protein>
    <submittedName>
        <fullName evidence="3">Uncharacterized protein</fullName>
    </submittedName>
</protein>
<dbReference type="AlphaFoldDB" id="A0ABC8U4Y6"/>
<feature type="signal peptide" evidence="2">
    <location>
        <begin position="1"/>
        <end position="22"/>
    </location>
</feature>
<evidence type="ECO:0000256" key="1">
    <source>
        <dbReference type="SAM" id="MobiDB-lite"/>
    </source>
</evidence>
<evidence type="ECO:0000313" key="3">
    <source>
        <dbReference type="EMBL" id="CAK9176815.1"/>
    </source>
</evidence>
<dbReference type="Proteomes" id="UP001642360">
    <property type="component" value="Unassembled WGS sequence"/>
</dbReference>
<name>A0ABC8U4Y6_9AQUA</name>
<sequence length="303" mass="34183">MRLRRGIFMLCFLLFSLYFTYTFQINDNCPANDPLKGDDGEFRNDFSNKKQKTSDSEYSTNPSETAGINSSNKRQTTSGPEYSTIPSEPAGFRNDFSANNPLKRGRDGFRNDFSANNPLKRGRDGFRNDFSNAVNNNDNNKRQRISDGEVPAGINSSPPPSAVLFPFTSSPPDDITDHDFRDLVIGRSSRLLERHTTSGPLRDLRSILCNRLSQLTRMDSTFEAGLEISDSAYLFKILEGHDDSNLEFENITQKAARGAALLQEGVKLVREVQDQLKYAMKDMTCPTEFHVQHVLKYEANIII</sequence>
<evidence type="ECO:0000313" key="4">
    <source>
        <dbReference type="Proteomes" id="UP001642360"/>
    </source>
</evidence>
<accession>A0ABC8U4Y6</accession>
<comment type="caution">
    <text evidence="3">The sequence shown here is derived from an EMBL/GenBank/DDBJ whole genome shotgun (WGS) entry which is preliminary data.</text>
</comment>
<reference evidence="3 4" key="1">
    <citation type="submission" date="2024-02" db="EMBL/GenBank/DDBJ databases">
        <authorList>
            <person name="Vignale AGUSTIN F."/>
            <person name="Sosa J E."/>
            <person name="Modenutti C."/>
        </authorList>
    </citation>
    <scope>NUCLEOTIDE SEQUENCE [LARGE SCALE GENOMIC DNA]</scope>
</reference>
<feature type="chain" id="PRO_5044845991" evidence="2">
    <location>
        <begin position="23"/>
        <end position="303"/>
    </location>
</feature>
<feature type="compositionally biased region" description="Low complexity" evidence="1">
    <location>
        <begin position="128"/>
        <end position="138"/>
    </location>
</feature>
<feature type="compositionally biased region" description="Polar residues" evidence="1">
    <location>
        <begin position="56"/>
        <end position="86"/>
    </location>
</feature>
<keyword evidence="4" id="KW-1185">Reference proteome</keyword>
<gene>
    <name evidence="3" type="ORF">ILEXP_LOCUS46680</name>
</gene>
<keyword evidence="2" id="KW-0732">Signal</keyword>